<evidence type="ECO:0000313" key="11">
    <source>
        <dbReference type="Proteomes" id="UP000246036"/>
    </source>
</evidence>
<keyword evidence="7 9" id="KW-1133">Transmembrane helix</keyword>
<evidence type="ECO:0000256" key="7">
    <source>
        <dbReference type="ARBA" id="ARBA00022989"/>
    </source>
</evidence>
<feature type="transmembrane region" description="Helical" evidence="9">
    <location>
        <begin position="176"/>
        <end position="197"/>
    </location>
</feature>
<dbReference type="Pfam" id="PF03609">
    <property type="entry name" value="EII-Sor"/>
    <property type="match status" value="1"/>
</dbReference>
<comment type="subcellular location">
    <subcellularLocation>
        <location evidence="1">Cell membrane</location>
        <topology evidence="1">Multi-pass membrane protein</topology>
    </subcellularLocation>
</comment>
<proteinExistence type="predicted"/>
<dbReference type="Proteomes" id="UP000246036">
    <property type="component" value="Chromosome"/>
</dbReference>
<keyword evidence="5" id="KW-0598">Phosphotransferase system</keyword>
<evidence type="ECO:0000256" key="8">
    <source>
        <dbReference type="ARBA" id="ARBA00023136"/>
    </source>
</evidence>
<feature type="transmembrane region" description="Helical" evidence="9">
    <location>
        <begin position="135"/>
        <end position="156"/>
    </location>
</feature>
<keyword evidence="2" id="KW-0813">Transport</keyword>
<gene>
    <name evidence="10" type="ORF">DKL58_02475</name>
</gene>
<feature type="transmembrane region" description="Helical" evidence="9">
    <location>
        <begin position="209"/>
        <end position="240"/>
    </location>
</feature>
<feature type="transmembrane region" description="Helical" evidence="9">
    <location>
        <begin position="22"/>
        <end position="42"/>
    </location>
</feature>
<keyword evidence="8 9" id="KW-0472">Membrane</keyword>
<evidence type="ECO:0000256" key="9">
    <source>
        <dbReference type="SAM" id="Phobius"/>
    </source>
</evidence>
<protein>
    <submittedName>
        <fullName evidence="10">PTS sugar transporter subunit IIC</fullName>
    </submittedName>
</protein>
<dbReference type="PANTHER" id="PTHR32502:SF8">
    <property type="entry name" value="N-ACETYLGALACTOSAMINE PERMEASE IIC COMPONENT 1"/>
    <property type="match status" value="1"/>
</dbReference>
<dbReference type="EMBL" id="CP029477">
    <property type="protein sequence ID" value="AWM74901.1"/>
    <property type="molecule type" value="Genomic_DNA"/>
</dbReference>
<dbReference type="InterPro" id="IPR050303">
    <property type="entry name" value="GatZ_KbaZ_carbometab"/>
</dbReference>
<evidence type="ECO:0000256" key="2">
    <source>
        <dbReference type="ARBA" id="ARBA00022448"/>
    </source>
</evidence>
<dbReference type="InterPro" id="IPR004700">
    <property type="entry name" value="PTS_IIC_man"/>
</dbReference>
<dbReference type="PANTHER" id="PTHR32502">
    <property type="entry name" value="N-ACETYLGALACTOSAMINE PERMEASE II COMPONENT-RELATED"/>
    <property type="match status" value="1"/>
</dbReference>
<keyword evidence="11" id="KW-1185">Reference proteome</keyword>
<evidence type="ECO:0000256" key="5">
    <source>
        <dbReference type="ARBA" id="ARBA00022683"/>
    </source>
</evidence>
<evidence type="ECO:0000313" key="10">
    <source>
        <dbReference type="EMBL" id="AWM74901.1"/>
    </source>
</evidence>
<accession>A0ABM6VZ74</accession>
<reference evidence="10 11" key="1">
    <citation type="submission" date="2018-05" db="EMBL/GenBank/DDBJ databases">
        <title>Reference genomes for bee gut microbiota database.</title>
        <authorList>
            <person name="Ellegaard K.M."/>
        </authorList>
    </citation>
    <scope>NUCLEOTIDE SEQUENCE [LARGE SCALE GENOMIC DNA]</scope>
    <source>
        <strain evidence="10 11">ESL0186</strain>
    </source>
</reference>
<keyword evidence="3" id="KW-1003">Cell membrane</keyword>
<name>A0ABM6VZ74_9LACO</name>
<sequence length="253" mass="27103">MLIKALLVGLWAWFNGGQWVEYLGWFVNGAPILSGTITGLLLGDIKSGIIVGATIQLLYMGQVTVGGISSYDKCYAGIIGTAVTIVSHQSPKVGLTIAVSLGTLGLIASNAKMTFDAIFVHMADKYAEKGETKLIWIYNWLLPVLTSIIWYGIPAFLSVYFGATYFEGIMNSLPKFILNALNAVGTVLPALGIAMLLKQVYNGKFVGFAIIGYVCVAYLKFNIIAVTLVGGACALLFWALGLNKLVEGDADDE</sequence>
<dbReference type="PROSITE" id="PS51106">
    <property type="entry name" value="PTS_EIIC_TYPE_4"/>
    <property type="match status" value="1"/>
</dbReference>
<organism evidence="10 11">
    <name type="scientific">Lactobacillus kullabergensis</name>
    <dbReference type="NCBI Taxonomy" id="1218493"/>
    <lineage>
        <taxon>Bacteria</taxon>
        <taxon>Bacillati</taxon>
        <taxon>Bacillota</taxon>
        <taxon>Bacilli</taxon>
        <taxon>Lactobacillales</taxon>
        <taxon>Lactobacillaceae</taxon>
        <taxon>Lactobacillus</taxon>
    </lineage>
</organism>
<evidence type="ECO:0000256" key="1">
    <source>
        <dbReference type="ARBA" id="ARBA00004651"/>
    </source>
</evidence>
<evidence type="ECO:0000256" key="3">
    <source>
        <dbReference type="ARBA" id="ARBA00022475"/>
    </source>
</evidence>
<evidence type="ECO:0000256" key="6">
    <source>
        <dbReference type="ARBA" id="ARBA00022692"/>
    </source>
</evidence>
<evidence type="ECO:0000256" key="4">
    <source>
        <dbReference type="ARBA" id="ARBA00022597"/>
    </source>
</evidence>
<keyword evidence="4 10" id="KW-0762">Sugar transport</keyword>
<keyword evidence="6 9" id="KW-0812">Transmembrane</keyword>
<dbReference type="RefSeq" id="WP_109585965.1">
    <property type="nucleotide sequence ID" value="NZ_CP029477.1"/>
</dbReference>